<reference evidence="1 2" key="1">
    <citation type="submission" date="2014-08" db="EMBL/GenBank/DDBJ databases">
        <title>Comparative genomics of the Paenibacillus odorifer group.</title>
        <authorList>
            <person name="den Bakker H.C."/>
            <person name="Tsai Y.-C."/>
            <person name="Martin N."/>
            <person name="Korlach J."/>
            <person name="Wiedmann M."/>
        </authorList>
    </citation>
    <scope>NUCLEOTIDE SEQUENCE [LARGE SCALE GENOMIC DNA]</scope>
    <source>
        <strain evidence="1 2">DSM 1735</strain>
    </source>
</reference>
<dbReference type="KEGG" id="pdu:PDUR_01350"/>
<evidence type="ECO:0000313" key="2">
    <source>
        <dbReference type="Proteomes" id="UP000029409"/>
    </source>
</evidence>
<accession>A0A089IP15</accession>
<keyword evidence="2" id="KW-1185">Reference proteome</keyword>
<organism evidence="1 2">
    <name type="scientific">Paenibacillus durus</name>
    <name type="common">Paenibacillus azotofixans</name>
    <dbReference type="NCBI Taxonomy" id="44251"/>
    <lineage>
        <taxon>Bacteria</taxon>
        <taxon>Bacillati</taxon>
        <taxon>Bacillota</taxon>
        <taxon>Bacilli</taxon>
        <taxon>Bacillales</taxon>
        <taxon>Paenibacillaceae</taxon>
        <taxon>Paenibacillus</taxon>
    </lineage>
</organism>
<name>A0A089IP15_PAEDU</name>
<evidence type="ECO:0008006" key="3">
    <source>
        <dbReference type="Google" id="ProtNLM"/>
    </source>
</evidence>
<dbReference type="RefSeq" id="WP_042204742.1">
    <property type="nucleotide sequence ID" value="NZ_CP009288.1"/>
</dbReference>
<dbReference type="Gene3D" id="3.90.1720.10">
    <property type="entry name" value="endopeptidase domain like (from Nostoc punctiforme)"/>
    <property type="match status" value="1"/>
</dbReference>
<proteinExistence type="predicted"/>
<evidence type="ECO:0000313" key="1">
    <source>
        <dbReference type="EMBL" id="AIQ10814.1"/>
    </source>
</evidence>
<dbReference type="eggNOG" id="ENOG5032VSY">
    <property type="taxonomic scope" value="Bacteria"/>
</dbReference>
<dbReference type="Proteomes" id="UP000029409">
    <property type="component" value="Chromosome"/>
</dbReference>
<dbReference type="PANTHER" id="PTHR47112">
    <property type="entry name" value="PX DOMAIN-CONTAINING PROTEIN"/>
    <property type="match status" value="1"/>
</dbReference>
<dbReference type="STRING" id="44251.PDUR_01350"/>
<dbReference type="OrthoDB" id="2080662at2"/>
<gene>
    <name evidence="1" type="ORF">PDUR_01350</name>
</gene>
<dbReference type="EMBL" id="CP009288">
    <property type="protein sequence ID" value="AIQ10814.1"/>
    <property type="molecule type" value="Genomic_DNA"/>
</dbReference>
<dbReference type="PANTHER" id="PTHR47112:SF1">
    <property type="entry name" value="PX DOMAIN-CONTAINING PROTEIN"/>
    <property type="match status" value="1"/>
</dbReference>
<dbReference type="SUPFAM" id="SSF54001">
    <property type="entry name" value="Cysteine proteinases"/>
    <property type="match status" value="1"/>
</dbReference>
<dbReference type="AlphaFoldDB" id="A0A089IP15"/>
<protein>
    <recommendedName>
        <fullName evidence="3">Permuted papain-like amidase YaeF/Yiix C92 family enzyme</fullName>
    </recommendedName>
</protein>
<dbReference type="InterPro" id="IPR038765">
    <property type="entry name" value="Papain-like_cys_pep_sf"/>
</dbReference>
<sequence length="213" mass="24049">MQKIPYLEIQSELRTGDLILFSGQYEISKLVEKLEGSLWSHVAMVVRIPELEAPLLWESTALTNLPDVLMNDHLTGPKLVDLQKRLETYGSDVTPYVPPRYAVRPLEVERSEEMISSLLALFTELHGIPNPGEWEMILEVLEGRIFKIRSKLDNYTCSELVAESYIKMGLLDPNAVINGFMPSDFSSDGHLPLLKGSFREEIEIDLTGIKSST</sequence>